<dbReference type="EMBL" id="JAUKUD010000003">
    <property type="protein sequence ID" value="KAK0750184.1"/>
    <property type="molecule type" value="Genomic_DNA"/>
</dbReference>
<dbReference type="GO" id="GO:0016705">
    <property type="term" value="F:oxidoreductase activity, acting on paired donors, with incorporation or reduction of molecular oxygen"/>
    <property type="evidence" value="ECO:0007669"/>
    <property type="project" value="InterPro"/>
</dbReference>
<protein>
    <recommendedName>
        <fullName evidence="3">Pisatin demethylase</fullName>
    </recommendedName>
</protein>
<name>A0AA40F2U9_9PEZI</name>
<evidence type="ECO:0000313" key="1">
    <source>
        <dbReference type="EMBL" id="KAK0750184.1"/>
    </source>
</evidence>
<dbReference type="GO" id="GO:0020037">
    <property type="term" value="F:heme binding"/>
    <property type="evidence" value="ECO:0007669"/>
    <property type="project" value="InterPro"/>
</dbReference>
<keyword evidence="2" id="KW-1185">Reference proteome</keyword>
<dbReference type="InterPro" id="IPR036396">
    <property type="entry name" value="Cyt_P450_sf"/>
</dbReference>
<reference evidence="1" key="1">
    <citation type="submission" date="2023-06" db="EMBL/GenBank/DDBJ databases">
        <title>Genome-scale phylogeny and comparative genomics of the fungal order Sordariales.</title>
        <authorList>
            <consortium name="Lawrence Berkeley National Laboratory"/>
            <person name="Hensen N."/>
            <person name="Bonometti L."/>
            <person name="Westerberg I."/>
            <person name="Brannstrom I.O."/>
            <person name="Guillou S."/>
            <person name="Cros-Aarteil S."/>
            <person name="Calhoun S."/>
            <person name="Haridas S."/>
            <person name="Kuo A."/>
            <person name="Mondo S."/>
            <person name="Pangilinan J."/>
            <person name="Riley R."/>
            <person name="LaButti K."/>
            <person name="Andreopoulos B."/>
            <person name="Lipzen A."/>
            <person name="Chen C."/>
            <person name="Yanf M."/>
            <person name="Daum C."/>
            <person name="Ng V."/>
            <person name="Clum A."/>
            <person name="Steindorff A."/>
            <person name="Ohm R."/>
            <person name="Martin F."/>
            <person name="Silar P."/>
            <person name="Natvig D."/>
            <person name="Lalanne C."/>
            <person name="Gautier V."/>
            <person name="Ament-velasquez S.L."/>
            <person name="Kruys A."/>
            <person name="Hutchinson M.I."/>
            <person name="Powell A.J."/>
            <person name="Barry K."/>
            <person name="Miller A.N."/>
            <person name="Grigoriev I.V."/>
            <person name="Debuchy R."/>
            <person name="Gladieux P."/>
            <person name="Thoren M.H."/>
            <person name="Johannesson H."/>
        </authorList>
    </citation>
    <scope>NUCLEOTIDE SEQUENCE</scope>
    <source>
        <strain evidence="1">SMH3187-1</strain>
    </source>
</reference>
<proteinExistence type="predicted"/>
<dbReference type="GO" id="GO:0005506">
    <property type="term" value="F:iron ion binding"/>
    <property type="evidence" value="ECO:0007669"/>
    <property type="project" value="InterPro"/>
</dbReference>
<dbReference type="GO" id="GO:0004497">
    <property type="term" value="F:monooxygenase activity"/>
    <property type="evidence" value="ECO:0007669"/>
    <property type="project" value="InterPro"/>
</dbReference>
<dbReference type="InterPro" id="IPR001128">
    <property type="entry name" value="Cyt_P450"/>
</dbReference>
<organism evidence="1 2">
    <name type="scientific">Schizothecium vesticola</name>
    <dbReference type="NCBI Taxonomy" id="314040"/>
    <lineage>
        <taxon>Eukaryota</taxon>
        <taxon>Fungi</taxon>
        <taxon>Dikarya</taxon>
        <taxon>Ascomycota</taxon>
        <taxon>Pezizomycotina</taxon>
        <taxon>Sordariomycetes</taxon>
        <taxon>Sordariomycetidae</taxon>
        <taxon>Sordariales</taxon>
        <taxon>Schizotheciaceae</taxon>
        <taxon>Schizothecium</taxon>
    </lineage>
</organism>
<feature type="non-terminal residue" evidence="1">
    <location>
        <position position="1"/>
    </location>
</feature>
<evidence type="ECO:0000313" key="2">
    <source>
        <dbReference type="Proteomes" id="UP001172155"/>
    </source>
</evidence>
<dbReference type="SUPFAM" id="SSF48264">
    <property type="entry name" value="Cytochrome P450"/>
    <property type="match status" value="1"/>
</dbReference>
<dbReference type="Gene3D" id="1.10.630.10">
    <property type="entry name" value="Cytochrome P450"/>
    <property type="match status" value="1"/>
</dbReference>
<sequence>GGLVLGGTEVGVSILSLFRIKEIYGEDAEVFKLEGWFEEDVERLEFMTKASDLLFSKGRWQCLGRNIAKLQLKRWF</sequence>
<gene>
    <name evidence="1" type="ORF">B0T18DRAFT_462279</name>
</gene>
<comment type="caution">
    <text evidence="1">The sequence shown here is derived from an EMBL/GenBank/DDBJ whole genome shotgun (WGS) entry which is preliminary data.</text>
</comment>
<evidence type="ECO:0008006" key="3">
    <source>
        <dbReference type="Google" id="ProtNLM"/>
    </source>
</evidence>
<dbReference type="AlphaFoldDB" id="A0AA40F2U9"/>
<dbReference type="Pfam" id="PF00067">
    <property type="entry name" value="p450"/>
    <property type="match status" value="1"/>
</dbReference>
<dbReference type="Proteomes" id="UP001172155">
    <property type="component" value="Unassembled WGS sequence"/>
</dbReference>
<accession>A0AA40F2U9</accession>